<feature type="transmembrane region" description="Helical" evidence="7">
    <location>
        <begin position="279"/>
        <end position="298"/>
    </location>
</feature>
<dbReference type="EC" id="2.7.13.3" evidence="2"/>
<keyword evidence="9" id="KW-0614">Plasmid</keyword>
<dbReference type="PANTHER" id="PTHR24421">
    <property type="entry name" value="NITRATE/NITRITE SENSOR PROTEIN NARX-RELATED"/>
    <property type="match status" value="1"/>
</dbReference>
<dbReference type="AlphaFoldDB" id="A0A5P2QMW4"/>
<keyword evidence="7" id="KW-0472">Membrane</keyword>
<accession>A0A5P2QMW4</accession>
<evidence type="ECO:0000256" key="5">
    <source>
        <dbReference type="ARBA" id="ARBA00023012"/>
    </source>
</evidence>
<dbReference type="Gene3D" id="3.30.565.10">
    <property type="entry name" value="Histidine kinase-like ATPase, C-terminal domain"/>
    <property type="match status" value="1"/>
</dbReference>
<dbReference type="Proteomes" id="UP000324507">
    <property type="component" value="Plasmid unnamed3"/>
</dbReference>
<geneLocation type="plasmid" evidence="9">
    <name>unnamed3</name>
</geneLocation>
<reference evidence="9 10" key="1">
    <citation type="submission" date="2019-09" db="EMBL/GenBank/DDBJ databases">
        <title>FDA dAtabase for Regulatory Grade micrObial Sequences (FDA-ARGOS): Supporting development and validation of Infectious Disease Dx tests.</title>
        <authorList>
            <person name="Sciortino C."/>
            <person name="Tallon L."/>
            <person name="Sadzewicz L."/>
            <person name="Vavikolanu K."/>
            <person name="Mehta A."/>
            <person name="Aluvathingal J."/>
            <person name="Nadendla S."/>
            <person name="Nandy P."/>
            <person name="Geyer C."/>
            <person name="Yan Y."/>
            <person name="Sichtig H."/>
        </authorList>
    </citation>
    <scope>NUCLEOTIDE SEQUENCE [LARGE SCALE GENOMIC DNA]</scope>
    <source>
        <strain evidence="9 10">FDAARGOS_643</strain>
        <plasmid evidence="9 10">unnamed3</plasmid>
    </source>
</reference>
<evidence type="ECO:0000259" key="8">
    <source>
        <dbReference type="PROSITE" id="PS50109"/>
    </source>
</evidence>
<dbReference type="InterPro" id="IPR003594">
    <property type="entry name" value="HATPase_dom"/>
</dbReference>
<dbReference type="Pfam" id="PF02518">
    <property type="entry name" value="HATPase_c"/>
    <property type="match status" value="1"/>
</dbReference>
<gene>
    <name evidence="9" type="ORF">FOB51_03015</name>
</gene>
<dbReference type="PRINTS" id="PR00344">
    <property type="entry name" value="BCTRLSENSOR"/>
</dbReference>
<keyword evidence="4 9" id="KW-0418">Kinase</keyword>
<dbReference type="InterPro" id="IPR005467">
    <property type="entry name" value="His_kinase_dom"/>
</dbReference>
<dbReference type="CDD" id="cd16917">
    <property type="entry name" value="HATPase_UhpB-NarQ-NarX-like"/>
    <property type="match status" value="1"/>
</dbReference>
<dbReference type="InterPro" id="IPR004358">
    <property type="entry name" value="Sig_transdc_His_kin-like_C"/>
</dbReference>
<evidence type="ECO:0000256" key="2">
    <source>
        <dbReference type="ARBA" id="ARBA00012438"/>
    </source>
</evidence>
<feature type="region of interest" description="Disordered" evidence="6">
    <location>
        <begin position="22"/>
        <end position="54"/>
    </location>
</feature>
<evidence type="ECO:0000256" key="3">
    <source>
        <dbReference type="ARBA" id="ARBA00022679"/>
    </source>
</evidence>
<evidence type="ECO:0000256" key="4">
    <source>
        <dbReference type="ARBA" id="ARBA00022777"/>
    </source>
</evidence>
<dbReference type="InterPro" id="IPR050482">
    <property type="entry name" value="Sensor_HK_TwoCompSys"/>
</dbReference>
<keyword evidence="5" id="KW-0902">Two-component regulatory system</keyword>
<protein>
    <recommendedName>
        <fullName evidence="2">histidine kinase</fullName>
        <ecNumber evidence="2">2.7.13.3</ecNumber>
    </recommendedName>
</protein>
<proteinExistence type="predicted"/>
<evidence type="ECO:0000313" key="9">
    <source>
        <dbReference type="EMBL" id="QEU07050.1"/>
    </source>
</evidence>
<dbReference type="PROSITE" id="PS50109">
    <property type="entry name" value="HIS_KIN"/>
    <property type="match status" value="1"/>
</dbReference>
<keyword evidence="7" id="KW-1133">Transmembrane helix</keyword>
<comment type="catalytic activity">
    <reaction evidence="1">
        <text>ATP + protein L-histidine = ADP + protein N-phospho-L-histidine.</text>
        <dbReference type="EC" id="2.7.13.3"/>
    </reaction>
</comment>
<evidence type="ECO:0000256" key="1">
    <source>
        <dbReference type="ARBA" id="ARBA00000085"/>
    </source>
</evidence>
<dbReference type="GO" id="GO:0000160">
    <property type="term" value="P:phosphorelay signal transduction system"/>
    <property type="evidence" value="ECO:0007669"/>
    <property type="project" value="UniProtKB-KW"/>
</dbReference>
<keyword evidence="7" id="KW-0812">Transmembrane</keyword>
<organism evidence="9 10">
    <name type="scientific">Paracoccus yeei</name>
    <dbReference type="NCBI Taxonomy" id="147645"/>
    <lineage>
        <taxon>Bacteria</taxon>
        <taxon>Pseudomonadati</taxon>
        <taxon>Pseudomonadota</taxon>
        <taxon>Alphaproteobacteria</taxon>
        <taxon>Rhodobacterales</taxon>
        <taxon>Paracoccaceae</taxon>
        <taxon>Paracoccus</taxon>
    </lineage>
</organism>
<feature type="domain" description="Histidine kinase" evidence="8">
    <location>
        <begin position="460"/>
        <end position="547"/>
    </location>
</feature>
<keyword evidence="3" id="KW-0808">Transferase</keyword>
<name>A0A5P2QMW4_9RHOB</name>
<dbReference type="PANTHER" id="PTHR24421:SF10">
    <property type="entry name" value="NITRATE_NITRITE SENSOR PROTEIN NARQ"/>
    <property type="match status" value="1"/>
</dbReference>
<sequence>MMISSGLRASLARAGSSDTLSCRCSSPARPLRRGIGPEGRGPCPGGPTAPRTKVRNSVPALAAAACSATIRPNRDDSMTAKSETRLAAWRRRMAAMPLHHRFALAGSLVTLPGMLVVGSLVSDSIENSVVRNAALSSTVYMESFVAPMSQELADSRTLSPASIDRMRALLDEPPLSERILSAKIWRQGGLIAFSSDADLIGKMLEPGDKLRRAWAGELSASFDDLDDDENLRERMTGVPLLEVYNPIHSIVTGKVIAVAEFYLEASELRADLRAAHARAWIAVASVMALTFAALFGIVRAGSRTIDAQNRELTGRIAELARVSGQNKALRERVQAASRGVSETNERYMRRISAELHDGPAQAQALTSLRLGCTDVPGRRRARCPEARDLRASLDEAMVDVRDLCRGLTLPALEGRSVADTLDMAIGAHERRTGSAVQRRFSGDIRLDRAAPHPILICAYRFTQEALMNAWRHAPGAPVTMSCELTADGRLQVAIEDKGPGFDPAALNGQGLGLPGLRERVESIGGEFDIRTAPGQGIRLTITLAAEAFA</sequence>
<dbReference type="GO" id="GO:0004673">
    <property type="term" value="F:protein histidine kinase activity"/>
    <property type="evidence" value="ECO:0007669"/>
    <property type="project" value="UniProtKB-EC"/>
</dbReference>
<dbReference type="SUPFAM" id="SSF55874">
    <property type="entry name" value="ATPase domain of HSP90 chaperone/DNA topoisomerase II/histidine kinase"/>
    <property type="match status" value="1"/>
</dbReference>
<evidence type="ECO:0000313" key="10">
    <source>
        <dbReference type="Proteomes" id="UP000324507"/>
    </source>
</evidence>
<dbReference type="InterPro" id="IPR036890">
    <property type="entry name" value="HATPase_C_sf"/>
</dbReference>
<evidence type="ECO:0000256" key="7">
    <source>
        <dbReference type="SAM" id="Phobius"/>
    </source>
</evidence>
<evidence type="ECO:0000256" key="6">
    <source>
        <dbReference type="SAM" id="MobiDB-lite"/>
    </source>
</evidence>
<dbReference type="EMBL" id="CP044080">
    <property type="protein sequence ID" value="QEU07050.1"/>
    <property type="molecule type" value="Genomic_DNA"/>
</dbReference>